<dbReference type="Pfam" id="PF26523">
    <property type="entry name" value="Trm732_C"/>
    <property type="match status" value="1"/>
</dbReference>
<dbReference type="EMBL" id="JAQQWK010000001">
    <property type="protein sequence ID" value="KAK8056596.1"/>
    <property type="molecule type" value="Genomic_DNA"/>
</dbReference>
<dbReference type="Pfam" id="PF25150">
    <property type="entry name" value="TPR_Trm732"/>
    <property type="match status" value="1"/>
</dbReference>
<dbReference type="InterPro" id="IPR056843">
    <property type="entry name" value="THADA-like_TPR"/>
</dbReference>
<comment type="similarity">
    <text evidence="1">Belongs to the THADA family.</text>
</comment>
<dbReference type="InterPro" id="IPR051954">
    <property type="entry name" value="tRNA_methyltransferase_THADA"/>
</dbReference>
<gene>
    <name evidence="6" type="ORF">PG993_001823</name>
</gene>
<dbReference type="Proteomes" id="UP001444661">
    <property type="component" value="Unassembled WGS sequence"/>
</dbReference>
<dbReference type="InterPro" id="IPR056842">
    <property type="entry name" value="THADA-like_TPR_C"/>
</dbReference>
<evidence type="ECO:0000256" key="2">
    <source>
        <dbReference type="ARBA" id="ARBA00022694"/>
    </source>
</evidence>
<organism evidence="6 7">
    <name type="scientific">Apiospora rasikravindrae</name>
    <dbReference type="NCBI Taxonomy" id="990691"/>
    <lineage>
        <taxon>Eukaryota</taxon>
        <taxon>Fungi</taxon>
        <taxon>Dikarya</taxon>
        <taxon>Ascomycota</taxon>
        <taxon>Pezizomycotina</taxon>
        <taxon>Sordariomycetes</taxon>
        <taxon>Xylariomycetidae</taxon>
        <taxon>Amphisphaeriales</taxon>
        <taxon>Apiosporaceae</taxon>
        <taxon>Apiospora</taxon>
    </lineage>
</organism>
<sequence length="1559" mass="172778">MAAMEETTAKCFPDLGQPSFNPKHAVTFIEGQPLDVHAALARDVFRGLLDIASKPKQSSGNACAKLCGFVEQCSKSSSSELSHFAFAEKISIDLFDFFVEWNEQDQHRAMRMVLDVLNITITKNPDPVLGGAIKSKILTDTVEMMTLQSTRPAVKSAMTALDHFLQKKLLYLPAVLDIYRDVHQNDRSLTVNWESFITKIFEWMELQYVWPIAGKLLVTILTCPWDEAGEQRFHPDAWHKFLRQGLAANVEYLEVVKLYVLMPIFKSDHDQAMQYLDLLFSLQNLTSEDRSDLSLDSILWLAALEAGKKVGAVGEPSDDSDSQLAANVLEDILCHSSHEARSSAVSILIASPSTSRPYAVSSLNLLRKHLPAFHADTDAKFRYDVLGHSRNMIKRIMGAIASLQKERERAMKKASKKGMSADEIAALTKEHVDFVNWYISFLKDELVPTSSYQRHITSLKAMEFVLNSGVLPGDLPNSDQTKSAFPLLDTTWLRAVLDLIMDPFDDVRETASSLIAMLSLISKDSSAATPIRGLPQSFVSELDEFCQRANALASRTSRADHSDGVARLYKLSCQWATTVEDKLLIPAKVVGDLETRLSSAEKDLAAAVLQTPVHGGFAALRYIWEALSKTKYTQEDLQALETLQTRCLKCCDRVWQLVRHVLCDDSPEGHLPEELEEVDGLDTKDLLSYSFRAVHESSNLLRAMANNAPFQGKPGLLAPDSKIFDAIGNLTFDELSNLRHRGAFSTVTHTFTSCCQQVRHYPTSEKGAETLLDEWYKGAIHCIYSQASTTRRSAGIPALIVGILSANAENPSFTAVMEKLRSIAKEPALISQTDGSNLPQVHALNCIKDIFKSSYLSKRAEPYLTESLQLAATSLRSEVWAIRNCGLILLRSLIDCLFGTNESKSSMEAGWDGRTTRIAWHKYKDLPAVIVNLLELGQPSTTTPQGVVVTAESVFPALDIIRRAGPPEEFKDTLFGLVASYLDSRFWHVREIAARTLCSFLLKPDWIQPIRDLLSESHSSANRLHGTLLTFKFLLERLRDVMPEQLQLHLKVLPEVLEEVGQAKSSLHGCAEARAVYFETVAIINSLDIQTQSGETDRPGLIRPDILPGTDSSPRASIGSALLGSKYAQCVADFNIRQVENGAKSPKELRLDGLVDGDVNVACDTLETILAYDAPPMGNVEISVRLVTLCISACMESAESELRTLALGVITKHLDVLLSSQRGDLVPSNADISALWADLQSKPMNPGLADAIVEGSGPILAAIVASSGKTIGEETQQWMRSWGEMMSRAGLADNVSIDQPNRLDMIYVLMLITPKTFDNRMAAALSLGAFSRHVKFDTKHDAHLPWLLALYDSLNDDDEEIREVGAAATEPILGRSVVAMEGNHRLLTWLVNHYGATDEFQTQVACRMMGHYPLASRLTDTVLRQWQPAEQQLASAMRFDDSLFVIEEQNLYIDEVREARRWREAFRGVSFEEDSAVFKALVEWARSGLQTLARLAESDDGVLGWASKPEVYAICARVVILGAALAGSHPAVKEELQRFFDAGHKTRVHGLLLSMCELD</sequence>
<comment type="caution">
    <text evidence="6">The sequence shown here is derived from an EMBL/GenBank/DDBJ whole genome shotgun (WGS) entry which is preliminary data.</text>
</comment>
<dbReference type="PANTHER" id="PTHR14387">
    <property type="entry name" value="THADA/DEATH RECEPTOR INTERACTING PROTEIN"/>
    <property type="match status" value="1"/>
</dbReference>
<evidence type="ECO:0000256" key="1">
    <source>
        <dbReference type="ARBA" id="ARBA00010409"/>
    </source>
</evidence>
<protein>
    <recommendedName>
        <fullName evidence="8">DUF2428 domain-containing protein</fullName>
    </recommendedName>
</protein>
<feature type="domain" description="tRNA (32-2'-O)-methyltransferase regulator THADA-like TPR repeats region" evidence="4">
    <location>
        <begin position="237"/>
        <end position="509"/>
    </location>
</feature>
<keyword evidence="7" id="KW-1185">Reference proteome</keyword>
<feature type="domain" description="tRNA (32-2'-O)-methyltransferase regulator THADA-like C-terminal TPR repeats region" evidence="5">
    <location>
        <begin position="883"/>
        <end position="1033"/>
    </location>
</feature>
<dbReference type="InterPro" id="IPR016024">
    <property type="entry name" value="ARM-type_fold"/>
</dbReference>
<evidence type="ECO:0000259" key="4">
    <source>
        <dbReference type="Pfam" id="PF25150"/>
    </source>
</evidence>
<feature type="domain" description="DUF2428" evidence="3">
    <location>
        <begin position="643"/>
        <end position="881"/>
    </location>
</feature>
<evidence type="ECO:0000313" key="7">
    <source>
        <dbReference type="Proteomes" id="UP001444661"/>
    </source>
</evidence>
<dbReference type="PANTHER" id="PTHR14387:SF0">
    <property type="entry name" value="DUF2428 DOMAIN-CONTAINING PROTEIN"/>
    <property type="match status" value="1"/>
</dbReference>
<evidence type="ECO:0000259" key="3">
    <source>
        <dbReference type="Pfam" id="PF10350"/>
    </source>
</evidence>
<evidence type="ECO:0008006" key="8">
    <source>
        <dbReference type="Google" id="ProtNLM"/>
    </source>
</evidence>
<dbReference type="Pfam" id="PF10350">
    <property type="entry name" value="DUF2428"/>
    <property type="match status" value="1"/>
</dbReference>
<keyword evidence="2" id="KW-0819">tRNA processing</keyword>
<accession>A0ABR1UCI9</accession>
<dbReference type="InterPro" id="IPR019442">
    <property type="entry name" value="THADA/TRM732_DUF2428"/>
</dbReference>
<reference evidence="6 7" key="1">
    <citation type="submission" date="2023-01" db="EMBL/GenBank/DDBJ databases">
        <title>Analysis of 21 Apiospora genomes using comparative genomics revels a genus with tremendous synthesis potential of carbohydrate active enzymes and secondary metabolites.</title>
        <authorList>
            <person name="Sorensen T."/>
        </authorList>
    </citation>
    <scope>NUCLEOTIDE SEQUENCE [LARGE SCALE GENOMIC DNA]</scope>
    <source>
        <strain evidence="6 7">CBS 33761</strain>
    </source>
</reference>
<dbReference type="Pfam" id="PF25151">
    <property type="entry name" value="TPR_Trm732_C"/>
    <property type="match status" value="1"/>
</dbReference>
<dbReference type="SUPFAM" id="SSF48371">
    <property type="entry name" value="ARM repeat"/>
    <property type="match status" value="1"/>
</dbReference>
<name>A0ABR1UCI9_9PEZI</name>
<evidence type="ECO:0000313" key="6">
    <source>
        <dbReference type="EMBL" id="KAK8056596.1"/>
    </source>
</evidence>
<proteinExistence type="inferred from homology"/>
<evidence type="ECO:0000259" key="5">
    <source>
        <dbReference type="Pfam" id="PF25151"/>
    </source>
</evidence>